<feature type="binding site" evidence="6">
    <location>
        <position position="186"/>
    </location>
    <ligand>
        <name>Ca(2+)</name>
        <dbReference type="ChEBI" id="CHEBI:29108"/>
    </ligand>
</feature>
<evidence type="ECO:0000256" key="2">
    <source>
        <dbReference type="ARBA" id="ARBA00022723"/>
    </source>
</evidence>
<feature type="binding site" evidence="6">
    <location>
        <position position="372"/>
    </location>
    <ligand>
        <name>Ca(2+)</name>
        <dbReference type="ChEBI" id="CHEBI:29108"/>
    </ligand>
</feature>
<keyword evidence="4 6" id="KW-0106">Calcium</keyword>
<proteinExistence type="inferred from homology"/>
<comment type="cofactor">
    <cofactor evidence="1 6">
        <name>Ca(2+)</name>
        <dbReference type="ChEBI" id="CHEBI:29108"/>
    </cofactor>
</comment>
<organism evidence="7 8">
    <name type="scientific">Ancylostoma caninum</name>
    <name type="common">Dog hookworm</name>
    <dbReference type="NCBI Taxonomy" id="29170"/>
    <lineage>
        <taxon>Eukaryota</taxon>
        <taxon>Metazoa</taxon>
        <taxon>Ecdysozoa</taxon>
        <taxon>Nematoda</taxon>
        <taxon>Chromadorea</taxon>
        <taxon>Rhabditida</taxon>
        <taxon>Rhabditina</taxon>
        <taxon>Rhabditomorpha</taxon>
        <taxon>Strongyloidea</taxon>
        <taxon>Ancylostomatidae</taxon>
        <taxon>Ancylostomatinae</taxon>
        <taxon>Ancylostoma</taxon>
    </lineage>
</organism>
<sequence>MKSFITLGTDEKSFLTLQSLMLKMTIAFSEMRLALFLGAIAQEEEEVPGLNRANRHGKIIPRTTHQETNEDGSTTFDLLAITDMDKHAKMGEWKWRAVTRKGKLTLNAEKTNASVDWDSESDQDITTGLNYKGRAMELSDLSEYNGHLLSPDDKTGMLYEIKDGKAIPWVFLNSGPGNTTKGMKVEWLTIRNDLLYAGGHGAEFRNEAGEVVSEDPMWIKIITKRGEVRSKNWKRVFSRVRNEAGYPEPGYLTHEAVQWSDKLQQWLFLPRKASQTPYVESEDETKGTNLLIKGTPDLKSFEIVHIGGDEVQHPDRGFSAFDFIPGSDDKLIAAIKSKEVEGFEPESYITVFDIDGNVLMEDTPLDGNYKFEGLYFV</sequence>
<dbReference type="InterPro" id="IPR036258">
    <property type="entry name" value="Apyrase_sf"/>
</dbReference>
<protein>
    <submittedName>
        <fullName evidence="7">Apyrase</fullName>
    </submittedName>
</protein>
<dbReference type="GO" id="GO:0005509">
    <property type="term" value="F:calcium ion binding"/>
    <property type="evidence" value="ECO:0007669"/>
    <property type="project" value="InterPro"/>
</dbReference>
<comment type="caution">
    <text evidence="7">The sequence shown here is derived from an EMBL/GenBank/DDBJ whole genome shotgun (WGS) entry which is preliminary data.</text>
</comment>
<dbReference type="FunFam" id="2.120.10.100:FF:000001">
    <property type="entry name" value="Soluble calcium-activated nucleotidase 1"/>
    <property type="match status" value="1"/>
</dbReference>
<dbReference type="Gene3D" id="2.120.10.100">
    <property type="entry name" value="Apyrase"/>
    <property type="match status" value="1"/>
</dbReference>
<evidence type="ECO:0000256" key="3">
    <source>
        <dbReference type="ARBA" id="ARBA00022801"/>
    </source>
</evidence>
<reference evidence="7 8" key="1">
    <citation type="submission" date="2014-10" db="EMBL/GenBank/DDBJ databases">
        <title>Draft genome of the hookworm Ancylostoma caninum.</title>
        <authorList>
            <person name="Mitreva M."/>
        </authorList>
    </citation>
    <scope>NUCLEOTIDE SEQUENCE [LARGE SCALE GENOMIC DNA]</scope>
    <source>
        <strain evidence="7 8">Baltimore</strain>
    </source>
</reference>
<keyword evidence="3" id="KW-0378">Hydrolase</keyword>
<dbReference type="GO" id="GO:0045134">
    <property type="term" value="F:UDP phosphatase activity"/>
    <property type="evidence" value="ECO:0007669"/>
    <property type="project" value="TreeGrafter"/>
</dbReference>
<dbReference type="EMBL" id="JOJR01000588">
    <property type="protein sequence ID" value="RCN36105.1"/>
    <property type="molecule type" value="Genomic_DNA"/>
</dbReference>
<gene>
    <name evidence="7" type="ORF">ANCCAN_18011</name>
</gene>
<dbReference type="PANTHER" id="PTHR13023:SF2">
    <property type="entry name" value="SOLUBLE CALCIUM-ACTIVATED NUCLEOTIDASE 1"/>
    <property type="match status" value="1"/>
</dbReference>
<evidence type="ECO:0000256" key="6">
    <source>
        <dbReference type="PIRSR" id="PIRSR609283-1"/>
    </source>
</evidence>
<evidence type="ECO:0000313" key="8">
    <source>
        <dbReference type="Proteomes" id="UP000252519"/>
    </source>
</evidence>
<dbReference type="AlphaFoldDB" id="A0A368FZD4"/>
<accession>A0A368FZD4</accession>
<evidence type="ECO:0000256" key="1">
    <source>
        <dbReference type="ARBA" id="ARBA00001913"/>
    </source>
</evidence>
<feature type="binding site" evidence="6">
    <location>
        <position position="255"/>
    </location>
    <ligand>
        <name>Ca(2+)</name>
        <dbReference type="ChEBI" id="CHEBI:29108"/>
    </ligand>
</feature>
<comment type="similarity">
    <text evidence="5">Belongs to the apyrase family.</text>
</comment>
<dbReference type="InterPro" id="IPR009283">
    <property type="entry name" value="Apyrase"/>
</dbReference>
<dbReference type="PANTHER" id="PTHR13023">
    <property type="entry name" value="APYRASE"/>
    <property type="match status" value="1"/>
</dbReference>
<feature type="binding site" evidence="6">
    <location>
        <position position="139"/>
    </location>
    <ligand>
        <name>Ca(2+)</name>
        <dbReference type="ChEBI" id="CHEBI:29108"/>
    </ligand>
</feature>
<dbReference type="Proteomes" id="UP000252519">
    <property type="component" value="Unassembled WGS sequence"/>
</dbReference>
<dbReference type="OrthoDB" id="25028at2759"/>
<dbReference type="GO" id="GO:0004382">
    <property type="term" value="F:GDP phosphatase activity"/>
    <property type="evidence" value="ECO:0007669"/>
    <property type="project" value="TreeGrafter"/>
</dbReference>
<dbReference type="STRING" id="29170.A0A368FZD4"/>
<feature type="binding site" evidence="6">
    <location>
        <position position="140"/>
    </location>
    <ligand>
        <name>Ca(2+)</name>
        <dbReference type="ChEBI" id="CHEBI:29108"/>
    </ligand>
</feature>
<keyword evidence="8" id="KW-1185">Reference proteome</keyword>
<dbReference type="GO" id="GO:0030166">
    <property type="term" value="P:proteoglycan biosynthetic process"/>
    <property type="evidence" value="ECO:0007669"/>
    <property type="project" value="TreeGrafter"/>
</dbReference>
<dbReference type="SUPFAM" id="SSF101887">
    <property type="entry name" value="Apyrase"/>
    <property type="match status" value="1"/>
</dbReference>
<feature type="binding site" evidence="6">
    <location>
        <position position="319"/>
    </location>
    <ligand>
        <name>Ca(2+)</name>
        <dbReference type="ChEBI" id="CHEBI:29108"/>
    </ligand>
</feature>
<keyword evidence="2 6" id="KW-0479">Metal-binding</keyword>
<name>A0A368FZD4_ANCCA</name>
<evidence type="ECO:0000256" key="4">
    <source>
        <dbReference type="ARBA" id="ARBA00022837"/>
    </source>
</evidence>
<evidence type="ECO:0000256" key="5">
    <source>
        <dbReference type="ARBA" id="ARBA00025738"/>
    </source>
</evidence>
<dbReference type="Pfam" id="PF06079">
    <property type="entry name" value="Apyrase"/>
    <property type="match status" value="1"/>
</dbReference>
<evidence type="ECO:0000313" key="7">
    <source>
        <dbReference type="EMBL" id="RCN36105.1"/>
    </source>
</evidence>